<sequence length="165" mass="18690">MEMASSEPEGYVDALNFVPKTKTMLQLTKAVKDYAEKYDGFKVDSLDGLSEFLKPVQHCFIHITNFGGVDLPSLNVPSIQMKTKLAVYQNKIYAVSNSLDTRQNITFQKGRNQRGTFPCPLSPLFADSKSLCVALNFRKYVTKIRPWSCEIVVSLFLKQVTILKR</sequence>
<comment type="caution">
    <text evidence="1">The sequence shown here is derived from an EMBL/GenBank/DDBJ whole genome shotgun (WGS) entry which is preliminary data.</text>
</comment>
<keyword evidence="2" id="KW-1185">Reference proteome</keyword>
<name>A0ABP1RK75_9HEXA</name>
<accession>A0ABP1RK75</accession>
<organism evidence="1 2">
    <name type="scientific">Orchesella dallaii</name>
    <dbReference type="NCBI Taxonomy" id="48710"/>
    <lineage>
        <taxon>Eukaryota</taxon>
        <taxon>Metazoa</taxon>
        <taxon>Ecdysozoa</taxon>
        <taxon>Arthropoda</taxon>
        <taxon>Hexapoda</taxon>
        <taxon>Collembola</taxon>
        <taxon>Entomobryomorpha</taxon>
        <taxon>Entomobryoidea</taxon>
        <taxon>Orchesellidae</taxon>
        <taxon>Orchesellinae</taxon>
        <taxon>Orchesella</taxon>
    </lineage>
</organism>
<proteinExistence type="predicted"/>
<dbReference type="EMBL" id="CAXLJM020000077">
    <property type="protein sequence ID" value="CAL8129430.1"/>
    <property type="molecule type" value="Genomic_DNA"/>
</dbReference>
<dbReference type="Proteomes" id="UP001642540">
    <property type="component" value="Unassembled WGS sequence"/>
</dbReference>
<reference evidence="1 2" key="1">
    <citation type="submission" date="2024-08" db="EMBL/GenBank/DDBJ databases">
        <authorList>
            <person name="Cucini C."/>
            <person name="Frati F."/>
        </authorList>
    </citation>
    <scope>NUCLEOTIDE SEQUENCE [LARGE SCALE GENOMIC DNA]</scope>
</reference>
<protein>
    <submittedName>
        <fullName evidence="1">Uncharacterized protein</fullName>
    </submittedName>
</protein>
<gene>
    <name evidence="1" type="ORF">ODALV1_LOCUS23164</name>
</gene>
<evidence type="ECO:0000313" key="1">
    <source>
        <dbReference type="EMBL" id="CAL8129430.1"/>
    </source>
</evidence>
<evidence type="ECO:0000313" key="2">
    <source>
        <dbReference type="Proteomes" id="UP001642540"/>
    </source>
</evidence>